<dbReference type="GO" id="GO:0005576">
    <property type="term" value="C:extracellular region"/>
    <property type="evidence" value="ECO:0007669"/>
    <property type="project" value="UniProtKB-SubCell"/>
</dbReference>
<evidence type="ECO:0000256" key="5">
    <source>
        <dbReference type="SAM" id="MobiDB-lite"/>
    </source>
</evidence>
<dbReference type="AlphaFoldDB" id="A0AAN9H5I7"/>
<keyword evidence="8" id="KW-1185">Reference proteome</keyword>
<feature type="region of interest" description="Disordered" evidence="5">
    <location>
        <begin position="92"/>
        <end position="137"/>
    </location>
</feature>
<feature type="signal peptide" evidence="6">
    <location>
        <begin position="1"/>
        <end position="16"/>
    </location>
</feature>
<proteinExistence type="inferred from homology"/>
<dbReference type="Proteomes" id="UP001364617">
    <property type="component" value="Unassembled WGS sequence"/>
</dbReference>
<feature type="compositionally biased region" description="Acidic residues" evidence="5">
    <location>
        <begin position="92"/>
        <end position="108"/>
    </location>
</feature>
<sequence length="137" mass="15114">MLRLIVLLTAVVYCNACRIETMDSEDTTNSPGCTDSDGNLHEFDSDWGNELETCVCEKYRIVCCERFDTTTQPEPTTAEIVYDYFGAFTENDVGETEEDPSIGDEEQNQADSSDSPEIIGDSAELLGYSPEVVSDSP</sequence>
<name>A0AAN9H5I7_9TELE</name>
<dbReference type="Pfam" id="PF05825">
    <property type="entry name" value="PSP94"/>
    <property type="match status" value="1"/>
</dbReference>
<protein>
    <submittedName>
        <fullName evidence="7">Uncharacterized protein</fullName>
    </submittedName>
</protein>
<evidence type="ECO:0000313" key="8">
    <source>
        <dbReference type="Proteomes" id="UP001364617"/>
    </source>
</evidence>
<evidence type="ECO:0000256" key="1">
    <source>
        <dbReference type="ARBA" id="ARBA00004613"/>
    </source>
</evidence>
<evidence type="ECO:0000256" key="6">
    <source>
        <dbReference type="SAM" id="SignalP"/>
    </source>
</evidence>
<comment type="subcellular location">
    <subcellularLocation>
        <location evidence="1">Secreted</location>
    </subcellularLocation>
</comment>
<evidence type="ECO:0000256" key="4">
    <source>
        <dbReference type="ARBA" id="ARBA00023157"/>
    </source>
</evidence>
<reference evidence="7 8" key="1">
    <citation type="submission" date="2024-02" db="EMBL/GenBank/DDBJ databases">
        <title>Chromosome-level genome assembly of the Eurasian Minnow (Phoxinus phoxinus).</title>
        <authorList>
            <person name="Oriowo T.O."/>
            <person name="Martin S."/>
            <person name="Stange M."/>
            <person name="Chrysostomakis Y."/>
            <person name="Brown T."/>
            <person name="Winkler S."/>
            <person name="Kukowka S."/>
            <person name="Myers E.W."/>
            <person name="Bohne A."/>
        </authorList>
    </citation>
    <scope>NUCLEOTIDE SEQUENCE [LARGE SCALE GENOMIC DNA]</scope>
    <source>
        <strain evidence="7">ZFMK-TIS-60720</strain>
        <tissue evidence="7">Whole Organism</tissue>
    </source>
</reference>
<organism evidence="7 8">
    <name type="scientific">Phoxinus phoxinus</name>
    <name type="common">Eurasian minnow</name>
    <dbReference type="NCBI Taxonomy" id="58324"/>
    <lineage>
        <taxon>Eukaryota</taxon>
        <taxon>Metazoa</taxon>
        <taxon>Chordata</taxon>
        <taxon>Craniata</taxon>
        <taxon>Vertebrata</taxon>
        <taxon>Euteleostomi</taxon>
        <taxon>Actinopterygii</taxon>
        <taxon>Neopterygii</taxon>
        <taxon>Teleostei</taxon>
        <taxon>Ostariophysi</taxon>
        <taxon>Cypriniformes</taxon>
        <taxon>Leuciscidae</taxon>
        <taxon>Phoxininae</taxon>
        <taxon>Phoxinus</taxon>
    </lineage>
</organism>
<keyword evidence="3" id="KW-0964">Secreted</keyword>
<accession>A0AAN9H5I7</accession>
<gene>
    <name evidence="7" type="ORF">R3I93_010925</name>
</gene>
<comment type="caution">
    <text evidence="7">The sequence shown here is derived from an EMBL/GenBank/DDBJ whole genome shotgun (WGS) entry which is preliminary data.</text>
</comment>
<dbReference type="EMBL" id="JAYKXH010000011">
    <property type="protein sequence ID" value="KAK7152845.1"/>
    <property type="molecule type" value="Genomic_DNA"/>
</dbReference>
<keyword evidence="4" id="KW-1015">Disulfide bond</keyword>
<evidence type="ECO:0000256" key="3">
    <source>
        <dbReference type="ARBA" id="ARBA00022525"/>
    </source>
</evidence>
<comment type="similarity">
    <text evidence="2">Belongs to the beta-microseminoprotein family.</text>
</comment>
<evidence type="ECO:0000256" key="2">
    <source>
        <dbReference type="ARBA" id="ARBA00010352"/>
    </source>
</evidence>
<dbReference type="Gene3D" id="2.10.70.10">
    <property type="entry name" value="Complement Module, domain 1"/>
    <property type="match status" value="1"/>
</dbReference>
<feature type="chain" id="PRO_5042910557" evidence="6">
    <location>
        <begin position="17"/>
        <end position="137"/>
    </location>
</feature>
<dbReference type="InterPro" id="IPR008735">
    <property type="entry name" value="PSP94"/>
</dbReference>
<evidence type="ECO:0000313" key="7">
    <source>
        <dbReference type="EMBL" id="KAK7152845.1"/>
    </source>
</evidence>
<keyword evidence="6" id="KW-0732">Signal</keyword>